<proteinExistence type="predicted"/>
<dbReference type="AlphaFoldDB" id="A0A7S3C7Q3"/>
<name>A0A7S3C7Q3_9CHLO</name>
<sequence length="128" mass="13171">MTRAALGARAVVRVAAATEAGRGVLGTAGQRNGRLATVGAPRQAPRVVRARAEDPKKDVGGAEADEFLGGAVGKFISGLTEFAANSPINQGKIALAKAQAGDYDVEATQKELQEVIDGSKVVMFSFTT</sequence>
<evidence type="ECO:0000313" key="2">
    <source>
        <dbReference type="EMBL" id="WZN65372.1"/>
    </source>
</evidence>
<accession>A0A7S3C7Q3</accession>
<protein>
    <submittedName>
        <fullName evidence="1">Uncharacterized protein</fullName>
    </submittedName>
</protein>
<evidence type="ECO:0000313" key="1">
    <source>
        <dbReference type="EMBL" id="CAE0187623.1"/>
    </source>
</evidence>
<reference evidence="1" key="1">
    <citation type="submission" date="2021-01" db="EMBL/GenBank/DDBJ databases">
        <authorList>
            <person name="Corre E."/>
            <person name="Pelletier E."/>
            <person name="Niang G."/>
            <person name="Scheremetjew M."/>
            <person name="Finn R."/>
            <person name="Kale V."/>
            <person name="Holt S."/>
            <person name="Cochrane G."/>
            <person name="Meng A."/>
            <person name="Brown T."/>
            <person name="Cohen L."/>
        </authorList>
    </citation>
    <scope>NUCLEOTIDE SEQUENCE</scope>
    <source>
        <strain evidence="1">RCC1871</strain>
    </source>
</reference>
<dbReference type="EMBL" id="CP151512">
    <property type="protein sequence ID" value="WZN65372.1"/>
    <property type="molecule type" value="Genomic_DNA"/>
</dbReference>
<organism evidence="1">
    <name type="scientific">Chloropicon roscoffensis</name>
    <dbReference type="NCBI Taxonomy" id="1461544"/>
    <lineage>
        <taxon>Eukaryota</taxon>
        <taxon>Viridiplantae</taxon>
        <taxon>Chlorophyta</taxon>
        <taxon>Chloropicophyceae</taxon>
        <taxon>Chloropicales</taxon>
        <taxon>Chloropicaceae</taxon>
        <taxon>Chloropicon</taxon>
    </lineage>
</organism>
<evidence type="ECO:0000313" key="3">
    <source>
        <dbReference type="Proteomes" id="UP001472866"/>
    </source>
</evidence>
<dbReference type="EMBL" id="HBHZ01000872">
    <property type="protein sequence ID" value="CAE0187623.1"/>
    <property type="molecule type" value="Transcribed_RNA"/>
</dbReference>
<dbReference type="Proteomes" id="UP001472866">
    <property type="component" value="Chromosome 12"/>
</dbReference>
<keyword evidence="3" id="KW-1185">Reference proteome</keyword>
<reference evidence="2 3" key="2">
    <citation type="submission" date="2024-03" db="EMBL/GenBank/DDBJ databases">
        <title>Complete genome sequence of the green alga Chloropicon roscoffensis RCC1871.</title>
        <authorList>
            <person name="Lemieux C."/>
            <person name="Pombert J.-F."/>
            <person name="Otis C."/>
            <person name="Turmel M."/>
        </authorList>
    </citation>
    <scope>NUCLEOTIDE SEQUENCE [LARGE SCALE GENOMIC DNA]</scope>
    <source>
        <strain evidence="2 3">RCC1871</strain>
    </source>
</reference>
<gene>
    <name evidence="1" type="ORF">CROS1456_LOCUS689</name>
    <name evidence="2" type="ORF">HKI87_12g69300</name>
</gene>